<proteinExistence type="predicted"/>
<keyword evidence="1" id="KW-0812">Transmembrane</keyword>
<accession>A0A1G8XQ56</accession>
<sequence length="85" mass="9268">MFFTLFGTIVIAAVVGYVSERTEFTRNGILPSMIICIGGAVLFYFARVMFGLSFGPPGVDALVSSIGALVIVPTHWRKGKQRSRK</sequence>
<evidence type="ECO:0000256" key="1">
    <source>
        <dbReference type="SAM" id="Phobius"/>
    </source>
</evidence>
<dbReference type="STRING" id="990712.SAMN05216257_10113"/>
<feature type="transmembrane region" description="Helical" evidence="1">
    <location>
        <begin position="58"/>
        <end position="76"/>
    </location>
</feature>
<dbReference type="RefSeq" id="WP_092496976.1">
    <property type="nucleotide sequence ID" value="NZ_FNFV01000001.1"/>
</dbReference>
<keyword evidence="1" id="KW-0472">Membrane</keyword>
<protein>
    <submittedName>
        <fullName evidence="2">Uncharacterized protein</fullName>
    </submittedName>
</protein>
<organism evidence="2 3">
    <name type="scientific">Meinhardsimonia xiamenensis</name>
    <dbReference type="NCBI Taxonomy" id="990712"/>
    <lineage>
        <taxon>Bacteria</taxon>
        <taxon>Pseudomonadati</taxon>
        <taxon>Pseudomonadota</taxon>
        <taxon>Alphaproteobacteria</taxon>
        <taxon>Rhodobacterales</taxon>
        <taxon>Paracoccaceae</taxon>
        <taxon>Meinhardsimonia</taxon>
    </lineage>
</organism>
<keyword evidence="1" id="KW-1133">Transmembrane helix</keyword>
<gene>
    <name evidence="2" type="ORF">SAMN05216257_10113</name>
</gene>
<keyword evidence="3" id="KW-1185">Reference proteome</keyword>
<dbReference type="Proteomes" id="UP000199328">
    <property type="component" value="Unassembled WGS sequence"/>
</dbReference>
<feature type="transmembrane region" description="Helical" evidence="1">
    <location>
        <begin position="28"/>
        <end position="46"/>
    </location>
</feature>
<name>A0A1G8XQ56_9RHOB</name>
<dbReference type="OrthoDB" id="7658829at2"/>
<dbReference type="EMBL" id="FNFV01000001">
    <property type="protein sequence ID" value="SDJ92607.1"/>
    <property type="molecule type" value="Genomic_DNA"/>
</dbReference>
<evidence type="ECO:0000313" key="2">
    <source>
        <dbReference type="EMBL" id="SDJ92607.1"/>
    </source>
</evidence>
<dbReference type="AlphaFoldDB" id="A0A1G8XQ56"/>
<evidence type="ECO:0000313" key="3">
    <source>
        <dbReference type="Proteomes" id="UP000199328"/>
    </source>
</evidence>
<reference evidence="3" key="1">
    <citation type="submission" date="2016-10" db="EMBL/GenBank/DDBJ databases">
        <authorList>
            <person name="Varghese N."/>
            <person name="Submissions S."/>
        </authorList>
    </citation>
    <scope>NUCLEOTIDE SEQUENCE [LARGE SCALE GENOMIC DNA]</scope>
    <source>
        <strain evidence="3">CGMCC 1.10789</strain>
    </source>
</reference>